<dbReference type="AlphaFoldDB" id="A0AAJ3TZ19"/>
<dbReference type="EMBL" id="ADJX01000008">
    <property type="protein sequence ID" value="OSL46939.1"/>
    <property type="molecule type" value="Genomic_DNA"/>
</dbReference>
<accession>A0AAJ3TZ19</accession>
<proteinExistence type="predicted"/>
<dbReference type="InterPro" id="IPR019070">
    <property type="entry name" value="Restrct_endonuc_II_SinI"/>
</dbReference>
<evidence type="ECO:0000313" key="2">
    <source>
        <dbReference type="Proteomes" id="UP000243401"/>
    </source>
</evidence>
<comment type="caution">
    <text evidence="1">The sequence shown here is derived from an EMBL/GenBank/DDBJ whole genome shotgun (WGS) entry which is preliminary data.</text>
</comment>
<name>A0AAJ3TZ19_ECOLX</name>
<dbReference type="Pfam" id="PF09570">
    <property type="entry name" value="RE_SinI"/>
    <property type="match status" value="1"/>
</dbReference>
<gene>
    <name evidence="1" type="ORF">EATG_02026</name>
</gene>
<dbReference type="GO" id="GO:0009036">
    <property type="term" value="F:type II site-specific deoxyribonuclease activity"/>
    <property type="evidence" value="ECO:0007669"/>
    <property type="project" value="InterPro"/>
</dbReference>
<dbReference type="GO" id="GO:0003677">
    <property type="term" value="F:DNA binding"/>
    <property type="evidence" value="ECO:0007669"/>
    <property type="project" value="InterPro"/>
</dbReference>
<dbReference type="RefSeq" id="WP_000032527.1">
    <property type="nucleotide sequence ID" value="NZ_ADJX01000008.1"/>
</dbReference>
<dbReference type="GO" id="GO:0009307">
    <property type="term" value="P:DNA restriction-modification system"/>
    <property type="evidence" value="ECO:0007669"/>
    <property type="project" value="InterPro"/>
</dbReference>
<protein>
    <submittedName>
        <fullName evidence="1">Type II restriction enzyme Eco47I (Endonuclease Eco47I)(R.Eco47I)</fullName>
    </submittedName>
</protein>
<evidence type="ECO:0000313" key="1">
    <source>
        <dbReference type="EMBL" id="OSL46939.1"/>
    </source>
</evidence>
<organism evidence="1 2">
    <name type="scientific">Escherichia coli H605</name>
    <dbReference type="NCBI Taxonomy" id="656410"/>
    <lineage>
        <taxon>Bacteria</taxon>
        <taxon>Pseudomonadati</taxon>
        <taxon>Pseudomonadota</taxon>
        <taxon>Gammaproteobacteria</taxon>
        <taxon>Enterobacterales</taxon>
        <taxon>Enterobacteriaceae</taxon>
        <taxon>Escherichia</taxon>
    </lineage>
</organism>
<sequence>MSKETSFVKNAEELAKQKMDAINPELSSKFKFLIKFLSQFPEACSKPRSKKMQNKVGQEEHIEYLARSFHESRLPRKPTPPTTVPDEVVSIVLNISFNIQPENLERIKEEHRLSMAAENIVGDLLERYLAEKLEPSGWIWCSGTSVKAVDFIHYDEKNNEWNLLQVKNRDNTENSSSSKIRDNTTIKKWFRTYSQRDATNWENFPDEVSSKNLNEEDFRAFVKNYLVKII</sequence>
<dbReference type="GeneID" id="86861324"/>
<dbReference type="Proteomes" id="UP000243401">
    <property type="component" value="Unassembled WGS sequence"/>
</dbReference>
<reference evidence="1 2" key="1">
    <citation type="submission" date="2010-04" db="EMBL/GenBank/DDBJ databases">
        <title>The Genome Sequence of Escherichia coli H605.</title>
        <authorList>
            <consortium name="The Broad Institute Genome Sequencing Platform"/>
            <consortium name="The Broad Institute Genome Sequencing Center for Infectious Disease"/>
            <person name="Feldgarden M."/>
            <person name="Gordon D.M."/>
            <person name="Johnson J.R."/>
            <person name="Johnston B.D."/>
            <person name="Young S."/>
            <person name="Zeng Q."/>
            <person name="Koehrsen M."/>
            <person name="Alvarado L."/>
            <person name="Berlin A.M."/>
            <person name="Borenstein D."/>
            <person name="Chapman S.B."/>
            <person name="Chen Z."/>
            <person name="Engels R."/>
            <person name="Freedman E."/>
            <person name="Gellesch M."/>
            <person name="Goldberg J."/>
            <person name="Griggs A."/>
            <person name="Gujja S."/>
            <person name="Heilman E.R."/>
            <person name="Heiman D.I."/>
            <person name="Hepburn T.A."/>
            <person name="Howarth C."/>
            <person name="Jen D."/>
            <person name="Larson L."/>
            <person name="Mehta T."/>
            <person name="Park D."/>
            <person name="Pearson M."/>
            <person name="Richards J."/>
            <person name="Roberts A."/>
            <person name="Saif S."/>
            <person name="Shea T.D."/>
            <person name="Shenoy N."/>
            <person name="Sisk P."/>
            <person name="Stolte C."/>
            <person name="Sykes S.N."/>
            <person name="Walk T."/>
            <person name="White J."/>
            <person name="Yandava C."/>
            <person name="Haas B."/>
            <person name="Henn M.R."/>
            <person name="Nusbaum C."/>
            <person name="Birren B."/>
        </authorList>
    </citation>
    <scope>NUCLEOTIDE SEQUENCE [LARGE SCALE GENOMIC DNA]</scope>
    <source>
        <strain evidence="1 2">H605</strain>
    </source>
</reference>